<feature type="region of interest" description="Disordered" evidence="2">
    <location>
        <begin position="356"/>
        <end position="435"/>
    </location>
</feature>
<dbReference type="SUPFAM" id="SSF52172">
    <property type="entry name" value="CheY-like"/>
    <property type="match status" value="1"/>
</dbReference>
<evidence type="ECO:0000313" key="4">
    <source>
        <dbReference type="EMBL" id="SUZ73091.1"/>
    </source>
</evidence>
<protein>
    <recommendedName>
        <fullName evidence="3">Response regulatory domain-containing protein</fullName>
    </recommendedName>
</protein>
<organism evidence="4">
    <name type="scientific">marine metagenome</name>
    <dbReference type="NCBI Taxonomy" id="408172"/>
    <lineage>
        <taxon>unclassified sequences</taxon>
        <taxon>metagenomes</taxon>
        <taxon>ecological metagenomes</taxon>
    </lineage>
</organism>
<dbReference type="SMART" id="SM00448">
    <property type="entry name" value="REC"/>
    <property type="match status" value="1"/>
</dbReference>
<proteinExistence type="predicted"/>
<feature type="coiled-coil region" evidence="1">
    <location>
        <begin position="472"/>
        <end position="516"/>
    </location>
</feature>
<dbReference type="GO" id="GO:0000160">
    <property type="term" value="P:phosphorelay signal transduction system"/>
    <property type="evidence" value="ECO:0007669"/>
    <property type="project" value="InterPro"/>
</dbReference>
<dbReference type="Gene3D" id="3.40.50.2300">
    <property type="match status" value="1"/>
</dbReference>
<gene>
    <name evidence="4" type="ORF">METZ01_LOCUS25945</name>
</gene>
<evidence type="ECO:0000256" key="2">
    <source>
        <dbReference type="SAM" id="MobiDB-lite"/>
    </source>
</evidence>
<reference evidence="4" key="1">
    <citation type="submission" date="2018-05" db="EMBL/GenBank/DDBJ databases">
        <authorList>
            <person name="Lanie J.A."/>
            <person name="Ng W.-L."/>
            <person name="Kazmierczak K.M."/>
            <person name="Andrzejewski T.M."/>
            <person name="Davidsen T.M."/>
            <person name="Wayne K.J."/>
            <person name="Tettelin H."/>
            <person name="Glass J.I."/>
            <person name="Rusch D."/>
            <person name="Podicherti R."/>
            <person name="Tsui H.-C.T."/>
            <person name="Winkler M.E."/>
        </authorList>
    </citation>
    <scope>NUCLEOTIDE SEQUENCE</scope>
</reference>
<dbReference type="AlphaFoldDB" id="A0A381Q177"/>
<accession>A0A381Q177</accession>
<evidence type="ECO:0000256" key="1">
    <source>
        <dbReference type="SAM" id="Coils"/>
    </source>
</evidence>
<dbReference type="InterPro" id="IPR011006">
    <property type="entry name" value="CheY-like_superfamily"/>
</dbReference>
<feature type="compositionally biased region" description="Acidic residues" evidence="2">
    <location>
        <begin position="425"/>
        <end position="435"/>
    </location>
</feature>
<name>A0A381Q177_9ZZZZ</name>
<dbReference type="InterPro" id="IPR001789">
    <property type="entry name" value="Sig_transdc_resp-reg_receiver"/>
</dbReference>
<sequence length="706" mass="79258">MTQIILVLEENIAIQLVIAASLKESDITIRQETDPDLFVQQTSDLKPDLIFLSNSDSERNYKACRTIRAESDLKNTPIILLAYAKDEVDEHLLSELKINGLLRKPFEASMLQEQLSPFITLDENFGSEPYEDDEDFLIDMSTIDNQLKEIKHGKKISAANAEEEALQLDGFKQSTSGMGSGSSPGSNMDSIILENHQLIQDQTDGAFQEQESTQDANEMRVDVLEESADTEMNAVVEEIPEDELEMDDGFEFDLKLDEDELETNSVETELATVPVEVESVADGLEQLRHSGLEDQFAESRLTESSAVDRDEEPEQKLRAGLTEIDLAVNDFEDPGEIWSRPPDLEQTLREGLTDISLEQKDFQPEYPKNLSSFGTPAATMPQDMEISEDSAENGSELDNYELQQSTDDNELEAESPFDNMQLSDSADEEFEEDLEVEDVEQFVFETSADEFEEELDLDLDDAEIGSMVQDSFNGQEDNEESALGELEELSEQMEALESDETEFEAEEEEFEDALEKEVIETAAIAAEGNVAEGITEAEVDSEEFLADIMTEELGDLLEEDVLEADDGSEDGIVGELEESVIDRLDDLEDDDVEFDTETDYETSPEVQEEVFDSWDEAEDAFMDFDRETVFDEKDSTLLEIDGVVFDNLDEDDEDFPSSESYRFTEKELKEIVTGSVHKALEKSIASSLVELAVSELKTQVAQMDQS</sequence>
<dbReference type="PROSITE" id="PS50110">
    <property type="entry name" value="RESPONSE_REGULATORY"/>
    <property type="match status" value="1"/>
</dbReference>
<feature type="domain" description="Response regulatory" evidence="3">
    <location>
        <begin position="4"/>
        <end position="119"/>
    </location>
</feature>
<dbReference type="EMBL" id="UINC01001167">
    <property type="protein sequence ID" value="SUZ73091.1"/>
    <property type="molecule type" value="Genomic_DNA"/>
</dbReference>
<keyword evidence="1" id="KW-0175">Coiled coil</keyword>
<evidence type="ECO:0000259" key="3">
    <source>
        <dbReference type="PROSITE" id="PS50110"/>
    </source>
</evidence>